<dbReference type="AlphaFoldDB" id="A0A087UME5"/>
<proteinExistence type="predicted"/>
<protein>
    <recommendedName>
        <fullName evidence="2">Glycosyltransferase 2-like domain-containing protein</fullName>
    </recommendedName>
</protein>
<dbReference type="GO" id="GO:0004653">
    <property type="term" value="F:polypeptide N-acetylgalactosaminyltransferase activity"/>
    <property type="evidence" value="ECO:0007669"/>
    <property type="project" value="TreeGrafter"/>
</dbReference>
<evidence type="ECO:0000256" key="1">
    <source>
        <dbReference type="ARBA" id="ARBA00023157"/>
    </source>
</evidence>
<dbReference type="STRING" id="407821.A0A087UME5"/>
<evidence type="ECO:0000313" key="4">
    <source>
        <dbReference type="Proteomes" id="UP000054359"/>
    </source>
</evidence>
<dbReference type="SUPFAM" id="SSF53448">
    <property type="entry name" value="Nucleotide-diphospho-sugar transferases"/>
    <property type="match status" value="1"/>
</dbReference>
<dbReference type="Gene3D" id="3.90.550.10">
    <property type="entry name" value="Spore Coat Polysaccharide Biosynthesis Protein SpsA, Chain A"/>
    <property type="match status" value="1"/>
</dbReference>
<dbReference type="OrthoDB" id="330637at2759"/>
<dbReference type="Proteomes" id="UP000054359">
    <property type="component" value="Unassembled WGS sequence"/>
</dbReference>
<feature type="non-terminal residue" evidence="3">
    <location>
        <position position="328"/>
    </location>
</feature>
<dbReference type="OMA" id="PNAGEMG"/>
<dbReference type="PANTHER" id="PTHR11675:SF118">
    <property type="entry name" value="POLYPEPTIDE N-ACETYLGALACTOSAMINYLTRANSFERASE 3"/>
    <property type="match status" value="1"/>
</dbReference>
<keyword evidence="1" id="KW-1015">Disulfide bond</keyword>
<feature type="domain" description="Glycosyltransferase 2-like" evidence="2">
    <location>
        <begin position="160"/>
        <end position="307"/>
    </location>
</feature>
<keyword evidence="4" id="KW-1185">Reference proteome</keyword>
<dbReference type="GO" id="GO:0005794">
    <property type="term" value="C:Golgi apparatus"/>
    <property type="evidence" value="ECO:0007669"/>
    <property type="project" value="TreeGrafter"/>
</dbReference>
<dbReference type="EMBL" id="KK120552">
    <property type="protein sequence ID" value="KFM78534.1"/>
    <property type="molecule type" value="Genomic_DNA"/>
</dbReference>
<sequence>MRLWRILKRKVRLLLFIFMLPLLLTVFVVISLQPGLVEDNHENSRLFQKSKRQQEYIDKRGIHVIVGHYIGNDLPWDTTPNLTNEIINSNGYSPLPNAGEMGEAYFVHPSEKQKSKALFHINKFNLLASDRISVNRSLPDERRQICRQKQYDIHSLPTTSIIIVYHNEAWSTLLRTVHSAINRSPRILLKEIILVDDASTRAFLKEPLDEYVSHLPVSVKIVRAANRTGLIRARLLGAEVATGDVLTFLDAHCECSEGWLQPLLARIAQSRTRVVCPVIDIIHDDTFAYVRSFELHWGAFNWELHFRWYPVGERELRNRQNDSTAPFR</sequence>
<accession>A0A087UME5</accession>
<dbReference type="PANTHER" id="PTHR11675">
    <property type="entry name" value="N-ACETYLGALACTOSAMINYLTRANSFERASE"/>
    <property type="match status" value="1"/>
</dbReference>
<reference evidence="3 4" key="1">
    <citation type="submission" date="2013-11" db="EMBL/GenBank/DDBJ databases">
        <title>Genome sequencing of Stegodyphus mimosarum.</title>
        <authorList>
            <person name="Bechsgaard J."/>
        </authorList>
    </citation>
    <scope>NUCLEOTIDE SEQUENCE [LARGE SCALE GENOMIC DNA]</scope>
</reference>
<dbReference type="Pfam" id="PF00535">
    <property type="entry name" value="Glycos_transf_2"/>
    <property type="match status" value="1"/>
</dbReference>
<dbReference type="GO" id="GO:0006493">
    <property type="term" value="P:protein O-linked glycosylation"/>
    <property type="evidence" value="ECO:0007669"/>
    <property type="project" value="TreeGrafter"/>
</dbReference>
<gene>
    <name evidence="3" type="ORF">X975_00461</name>
</gene>
<organism evidence="3 4">
    <name type="scientific">Stegodyphus mimosarum</name>
    <name type="common">African social velvet spider</name>
    <dbReference type="NCBI Taxonomy" id="407821"/>
    <lineage>
        <taxon>Eukaryota</taxon>
        <taxon>Metazoa</taxon>
        <taxon>Ecdysozoa</taxon>
        <taxon>Arthropoda</taxon>
        <taxon>Chelicerata</taxon>
        <taxon>Arachnida</taxon>
        <taxon>Araneae</taxon>
        <taxon>Araneomorphae</taxon>
        <taxon>Entelegynae</taxon>
        <taxon>Eresoidea</taxon>
        <taxon>Eresidae</taxon>
        <taxon>Stegodyphus</taxon>
    </lineage>
</organism>
<dbReference type="InterPro" id="IPR001173">
    <property type="entry name" value="Glyco_trans_2-like"/>
</dbReference>
<evidence type="ECO:0000313" key="3">
    <source>
        <dbReference type="EMBL" id="KFM78534.1"/>
    </source>
</evidence>
<evidence type="ECO:0000259" key="2">
    <source>
        <dbReference type="Pfam" id="PF00535"/>
    </source>
</evidence>
<dbReference type="InterPro" id="IPR029044">
    <property type="entry name" value="Nucleotide-diphossugar_trans"/>
</dbReference>
<name>A0A087UME5_STEMI</name>